<keyword evidence="2" id="KW-1185">Reference proteome</keyword>
<accession>A0A5B1CP12</accession>
<protein>
    <submittedName>
        <fullName evidence="1">Uncharacterized protein</fullName>
    </submittedName>
</protein>
<dbReference type="AlphaFoldDB" id="A0A5B1CP12"/>
<name>A0A5B1CP12_9BACT</name>
<proteinExistence type="predicted"/>
<organism evidence="1 2">
    <name type="scientific">Rubripirellula obstinata</name>
    <dbReference type="NCBI Taxonomy" id="406547"/>
    <lineage>
        <taxon>Bacteria</taxon>
        <taxon>Pseudomonadati</taxon>
        <taxon>Planctomycetota</taxon>
        <taxon>Planctomycetia</taxon>
        <taxon>Pirellulales</taxon>
        <taxon>Pirellulaceae</taxon>
        <taxon>Rubripirellula</taxon>
    </lineage>
</organism>
<evidence type="ECO:0000313" key="1">
    <source>
        <dbReference type="EMBL" id="KAA1261340.1"/>
    </source>
</evidence>
<dbReference type="Proteomes" id="UP000322699">
    <property type="component" value="Unassembled WGS sequence"/>
</dbReference>
<comment type="caution">
    <text evidence="1">The sequence shown here is derived from an EMBL/GenBank/DDBJ whole genome shotgun (WGS) entry which is preliminary data.</text>
</comment>
<gene>
    <name evidence="1" type="ORF">LF1_38870</name>
</gene>
<dbReference type="EMBL" id="VRLW01000001">
    <property type="protein sequence ID" value="KAA1261340.1"/>
    <property type="molecule type" value="Genomic_DNA"/>
</dbReference>
<dbReference type="RefSeq" id="WP_160148186.1">
    <property type="nucleotide sequence ID" value="NZ_VRLW01000001.1"/>
</dbReference>
<evidence type="ECO:0000313" key="2">
    <source>
        <dbReference type="Proteomes" id="UP000322699"/>
    </source>
</evidence>
<reference evidence="1 2" key="1">
    <citation type="submission" date="2019-08" db="EMBL/GenBank/DDBJ databases">
        <title>Deep-cultivation of Planctomycetes and their phenomic and genomic characterization uncovers novel biology.</title>
        <authorList>
            <person name="Wiegand S."/>
            <person name="Jogler M."/>
            <person name="Boedeker C."/>
            <person name="Pinto D."/>
            <person name="Vollmers J."/>
            <person name="Rivas-Marin E."/>
            <person name="Kohn T."/>
            <person name="Peeters S.H."/>
            <person name="Heuer A."/>
            <person name="Rast P."/>
            <person name="Oberbeckmann S."/>
            <person name="Bunk B."/>
            <person name="Jeske O."/>
            <person name="Meyerdierks A."/>
            <person name="Storesund J.E."/>
            <person name="Kallscheuer N."/>
            <person name="Luecker S."/>
            <person name="Lage O.M."/>
            <person name="Pohl T."/>
            <person name="Merkel B.J."/>
            <person name="Hornburger P."/>
            <person name="Mueller R.-W."/>
            <person name="Bruemmer F."/>
            <person name="Labrenz M."/>
            <person name="Spormann A.M."/>
            <person name="Op Den Camp H."/>
            <person name="Overmann J."/>
            <person name="Amann R."/>
            <person name="Jetten M.S.M."/>
            <person name="Mascher T."/>
            <person name="Medema M.H."/>
            <person name="Devos D.P."/>
            <person name="Kaster A.-K."/>
            <person name="Ovreas L."/>
            <person name="Rohde M."/>
            <person name="Galperin M.Y."/>
            <person name="Jogler C."/>
        </authorList>
    </citation>
    <scope>NUCLEOTIDE SEQUENCE [LARGE SCALE GENOMIC DNA]</scope>
    <source>
        <strain evidence="1 2">LF1</strain>
    </source>
</reference>
<sequence>MASLIQTGMRFSTCRLSLAKSRLLHLNHLWGALFLRTVETMNGGKIGSESRQDFRFVESPKLLASFATPLIVPTVLRRDASALVAFVFGEVFDVNMSAEQFGM</sequence>